<organism evidence="2 3">
    <name type="scientific">Candidatus Faecousia excrementigallinarum</name>
    <dbReference type="NCBI Taxonomy" id="2840806"/>
    <lineage>
        <taxon>Bacteria</taxon>
        <taxon>Bacillati</taxon>
        <taxon>Bacillota</taxon>
        <taxon>Clostridia</taxon>
        <taxon>Eubacteriales</taxon>
        <taxon>Oscillospiraceae</taxon>
        <taxon>Faecousia</taxon>
    </lineage>
</organism>
<evidence type="ECO:0000313" key="2">
    <source>
        <dbReference type="EMBL" id="HIQ67897.1"/>
    </source>
</evidence>
<gene>
    <name evidence="2" type="ORF">IAB74_05265</name>
</gene>
<feature type="domain" description="DUF4387" evidence="1">
    <location>
        <begin position="4"/>
        <end position="100"/>
    </location>
</feature>
<dbReference type="EMBL" id="DVFK01000075">
    <property type="protein sequence ID" value="HIQ67897.1"/>
    <property type="molecule type" value="Genomic_DNA"/>
</dbReference>
<reference evidence="2" key="2">
    <citation type="journal article" date="2021" name="PeerJ">
        <title>Extensive microbial diversity within the chicken gut microbiome revealed by metagenomics and culture.</title>
        <authorList>
            <person name="Gilroy R."/>
            <person name="Ravi A."/>
            <person name="Getino M."/>
            <person name="Pursley I."/>
            <person name="Horton D.L."/>
            <person name="Alikhan N.F."/>
            <person name="Baker D."/>
            <person name="Gharbi K."/>
            <person name="Hall N."/>
            <person name="Watson M."/>
            <person name="Adriaenssens E.M."/>
            <person name="Foster-Nyarko E."/>
            <person name="Jarju S."/>
            <person name="Secka A."/>
            <person name="Antonio M."/>
            <person name="Oren A."/>
            <person name="Chaudhuri R.R."/>
            <person name="La Ragione R."/>
            <person name="Hildebrand F."/>
            <person name="Pallen M.J."/>
        </authorList>
    </citation>
    <scope>NUCLEOTIDE SEQUENCE</scope>
    <source>
        <strain evidence="2">13361</strain>
    </source>
</reference>
<accession>A0A9D1CM38</accession>
<protein>
    <submittedName>
        <fullName evidence="2">DUF4387 domain-containing protein</fullName>
    </submittedName>
</protein>
<evidence type="ECO:0000259" key="1">
    <source>
        <dbReference type="Pfam" id="PF14330"/>
    </source>
</evidence>
<dbReference type="AlphaFoldDB" id="A0A9D1CM38"/>
<dbReference type="Pfam" id="PF14330">
    <property type="entry name" value="DUF4387"/>
    <property type="match status" value="1"/>
</dbReference>
<name>A0A9D1CM38_9FIRM</name>
<proteinExistence type="predicted"/>
<evidence type="ECO:0000313" key="3">
    <source>
        <dbReference type="Proteomes" id="UP000886796"/>
    </source>
</evidence>
<sequence>MKTLMDIAKVVRSKNAGPFSITLDVLFDSEEMYRLVKEKNFLSRERIAGLYHLTPEDITEVVYFDQAWGIKVTYNREISSGTIGDRDVYGAQQHAPLITLPVEELFTERGTDNGT</sequence>
<comment type="caution">
    <text evidence="2">The sequence shown here is derived from an EMBL/GenBank/DDBJ whole genome shotgun (WGS) entry which is preliminary data.</text>
</comment>
<reference evidence="2" key="1">
    <citation type="submission" date="2020-10" db="EMBL/GenBank/DDBJ databases">
        <authorList>
            <person name="Gilroy R."/>
        </authorList>
    </citation>
    <scope>NUCLEOTIDE SEQUENCE</scope>
    <source>
        <strain evidence="2">13361</strain>
    </source>
</reference>
<dbReference type="InterPro" id="IPR025496">
    <property type="entry name" value="DUF4387"/>
</dbReference>
<dbReference type="Proteomes" id="UP000886796">
    <property type="component" value="Unassembled WGS sequence"/>
</dbReference>